<evidence type="ECO:0000313" key="3">
    <source>
        <dbReference type="Proteomes" id="UP001492380"/>
    </source>
</evidence>
<protein>
    <submittedName>
        <fullName evidence="2">Uncharacterized protein</fullName>
    </submittedName>
</protein>
<keyword evidence="3" id="KW-1185">Reference proteome</keyword>
<proteinExistence type="predicted"/>
<name>A0ABR1Z287_9PEZI</name>
<gene>
    <name evidence="2" type="ORF">HDK90DRAFT_472071</name>
</gene>
<evidence type="ECO:0000256" key="1">
    <source>
        <dbReference type="SAM" id="MobiDB-lite"/>
    </source>
</evidence>
<dbReference type="Proteomes" id="UP001492380">
    <property type="component" value="Unassembled WGS sequence"/>
</dbReference>
<dbReference type="EMBL" id="JBBWRZ010000001">
    <property type="protein sequence ID" value="KAK8246510.1"/>
    <property type="molecule type" value="Genomic_DNA"/>
</dbReference>
<feature type="region of interest" description="Disordered" evidence="1">
    <location>
        <begin position="264"/>
        <end position="284"/>
    </location>
</feature>
<accession>A0ABR1Z287</accession>
<sequence length="284" mass="31698">MLINTETEALQALQAWATFKETEASCGLELLAEHLIPEPDPVTEPPRYRLVNGHVKPELELLRAETFLTNLSLVVRCEGRKTKKIFVQLSDDGTLTNFGQWMLQHSDRDDRAQIDASRLDPISDAATTSIIKEYLNYVHAVQKRVHALNSERLTAYNHAKTPVKMDTIDQGIKREVQATDGASTSSADSERRAKRRRIDDGDANVGSFEYLDKAIAPFFQTTGELLGAAQEAFNLYSTLNLPDESVKAATKRLGEAIDNLRKEKTAPAVQQSDDCKKSKGIKRK</sequence>
<evidence type="ECO:0000313" key="2">
    <source>
        <dbReference type="EMBL" id="KAK8246510.1"/>
    </source>
</evidence>
<feature type="region of interest" description="Disordered" evidence="1">
    <location>
        <begin position="174"/>
        <end position="198"/>
    </location>
</feature>
<feature type="compositionally biased region" description="Low complexity" evidence="1">
    <location>
        <begin position="178"/>
        <end position="187"/>
    </location>
</feature>
<reference evidence="2 3" key="1">
    <citation type="submission" date="2024-04" db="EMBL/GenBank/DDBJ databases">
        <title>Phyllosticta paracitricarpa is synonymous to the EU quarantine fungus P. citricarpa based on phylogenomic analyses.</title>
        <authorList>
            <consortium name="Lawrence Berkeley National Laboratory"/>
            <person name="Van Ingen-Buijs V.A."/>
            <person name="Van Westerhoven A.C."/>
            <person name="Haridas S."/>
            <person name="Skiadas P."/>
            <person name="Martin F."/>
            <person name="Groenewald J.Z."/>
            <person name="Crous P.W."/>
            <person name="Seidl M.F."/>
        </authorList>
    </citation>
    <scope>NUCLEOTIDE SEQUENCE [LARGE SCALE GENOMIC DNA]</scope>
    <source>
        <strain evidence="2 3">CBS 123374</strain>
    </source>
</reference>
<comment type="caution">
    <text evidence="2">The sequence shown here is derived from an EMBL/GenBank/DDBJ whole genome shotgun (WGS) entry which is preliminary data.</text>
</comment>
<organism evidence="2 3">
    <name type="scientific">Phyllosticta capitalensis</name>
    <dbReference type="NCBI Taxonomy" id="121624"/>
    <lineage>
        <taxon>Eukaryota</taxon>
        <taxon>Fungi</taxon>
        <taxon>Dikarya</taxon>
        <taxon>Ascomycota</taxon>
        <taxon>Pezizomycotina</taxon>
        <taxon>Dothideomycetes</taxon>
        <taxon>Dothideomycetes incertae sedis</taxon>
        <taxon>Botryosphaeriales</taxon>
        <taxon>Phyllostictaceae</taxon>
        <taxon>Phyllosticta</taxon>
    </lineage>
</organism>